<comment type="caution">
    <text evidence="1">The sequence shown here is derived from an EMBL/GenBank/DDBJ whole genome shotgun (WGS) entry which is preliminary data.</text>
</comment>
<evidence type="ECO:0000313" key="2">
    <source>
        <dbReference type="Proteomes" id="UP000290289"/>
    </source>
</evidence>
<evidence type="ECO:0000313" key="1">
    <source>
        <dbReference type="EMBL" id="RXH84610.1"/>
    </source>
</evidence>
<sequence>MKDKEQNPGLAQLIIVGQQDDRVEPAQESSTLSVFVNSEPMREEQVQNVVKFLSHPKDPTGIRDLN</sequence>
<gene>
    <name evidence="1" type="ORF">DVH24_032894</name>
</gene>
<organism evidence="1 2">
    <name type="scientific">Malus domestica</name>
    <name type="common">Apple</name>
    <name type="synonym">Pyrus malus</name>
    <dbReference type="NCBI Taxonomy" id="3750"/>
    <lineage>
        <taxon>Eukaryota</taxon>
        <taxon>Viridiplantae</taxon>
        <taxon>Streptophyta</taxon>
        <taxon>Embryophyta</taxon>
        <taxon>Tracheophyta</taxon>
        <taxon>Spermatophyta</taxon>
        <taxon>Magnoliopsida</taxon>
        <taxon>eudicotyledons</taxon>
        <taxon>Gunneridae</taxon>
        <taxon>Pentapetalae</taxon>
        <taxon>rosids</taxon>
        <taxon>fabids</taxon>
        <taxon>Rosales</taxon>
        <taxon>Rosaceae</taxon>
        <taxon>Amygdaloideae</taxon>
        <taxon>Maleae</taxon>
        <taxon>Malus</taxon>
    </lineage>
</organism>
<proteinExistence type="predicted"/>
<dbReference type="AlphaFoldDB" id="A0A498IN01"/>
<reference evidence="1 2" key="1">
    <citation type="submission" date="2018-10" db="EMBL/GenBank/DDBJ databases">
        <title>A high-quality apple genome assembly.</title>
        <authorList>
            <person name="Hu J."/>
        </authorList>
    </citation>
    <scope>NUCLEOTIDE SEQUENCE [LARGE SCALE GENOMIC DNA]</scope>
    <source>
        <strain evidence="2">cv. HFTH1</strain>
        <tissue evidence="1">Young leaf</tissue>
    </source>
</reference>
<dbReference type="EMBL" id="RDQH01000337">
    <property type="protein sequence ID" value="RXH84610.1"/>
    <property type="molecule type" value="Genomic_DNA"/>
</dbReference>
<name>A0A498IN01_MALDO</name>
<dbReference type="STRING" id="3750.A0A498IN01"/>
<protein>
    <submittedName>
        <fullName evidence="1">Uncharacterized protein</fullName>
    </submittedName>
</protein>
<dbReference type="Proteomes" id="UP000290289">
    <property type="component" value="Chromosome 11"/>
</dbReference>
<keyword evidence="2" id="KW-1185">Reference proteome</keyword>
<accession>A0A498IN01</accession>